<dbReference type="EMBL" id="JAJJMB010007708">
    <property type="protein sequence ID" value="KAI3928699.1"/>
    <property type="molecule type" value="Genomic_DNA"/>
</dbReference>
<evidence type="ECO:0000313" key="2">
    <source>
        <dbReference type="EMBL" id="KAI3928699.1"/>
    </source>
</evidence>
<feature type="signal peptide" evidence="1">
    <location>
        <begin position="1"/>
        <end position="17"/>
    </location>
</feature>
<evidence type="ECO:0000313" key="3">
    <source>
        <dbReference type="Proteomes" id="UP001202328"/>
    </source>
</evidence>
<sequence>MYNGLLLFSLFCIFGRSIDNGNHENGGNSIRGQKRRAMQRQWQSCKFIMDEDKTTVIVWVSYAFSRETNKMKCGSVYHFSCNG</sequence>
<name>A0AAD4XN46_9MAGN</name>
<keyword evidence="1" id="KW-0732">Signal</keyword>
<organism evidence="2 3">
    <name type="scientific">Papaver atlanticum</name>
    <dbReference type="NCBI Taxonomy" id="357466"/>
    <lineage>
        <taxon>Eukaryota</taxon>
        <taxon>Viridiplantae</taxon>
        <taxon>Streptophyta</taxon>
        <taxon>Embryophyta</taxon>
        <taxon>Tracheophyta</taxon>
        <taxon>Spermatophyta</taxon>
        <taxon>Magnoliopsida</taxon>
        <taxon>Ranunculales</taxon>
        <taxon>Papaveraceae</taxon>
        <taxon>Papaveroideae</taxon>
        <taxon>Papaver</taxon>
    </lineage>
</organism>
<comment type="caution">
    <text evidence="2">The sequence shown here is derived from an EMBL/GenBank/DDBJ whole genome shotgun (WGS) entry which is preliminary data.</text>
</comment>
<evidence type="ECO:0008006" key="4">
    <source>
        <dbReference type="Google" id="ProtNLM"/>
    </source>
</evidence>
<proteinExistence type="predicted"/>
<evidence type="ECO:0000256" key="1">
    <source>
        <dbReference type="SAM" id="SignalP"/>
    </source>
</evidence>
<reference evidence="2" key="1">
    <citation type="submission" date="2022-04" db="EMBL/GenBank/DDBJ databases">
        <title>A functionally conserved STORR gene fusion in Papaver species that diverged 16.8 million years ago.</title>
        <authorList>
            <person name="Catania T."/>
        </authorList>
    </citation>
    <scope>NUCLEOTIDE SEQUENCE</scope>
    <source>
        <strain evidence="2">S-188037</strain>
    </source>
</reference>
<protein>
    <recommendedName>
        <fullName evidence="4">Secreted protein</fullName>
    </recommendedName>
</protein>
<keyword evidence="3" id="KW-1185">Reference proteome</keyword>
<gene>
    <name evidence="2" type="ORF">MKW98_024300</name>
</gene>
<feature type="chain" id="PRO_5041932342" description="Secreted protein" evidence="1">
    <location>
        <begin position="18"/>
        <end position="83"/>
    </location>
</feature>
<accession>A0AAD4XN46</accession>
<dbReference type="AlphaFoldDB" id="A0AAD4XN46"/>
<dbReference type="Proteomes" id="UP001202328">
    <property type="component" value="Unassembled WGS sequence"/>
</dbReference>